<keyword evidence="2" id="KW-1185">Reference proteome</keyword>
<protein>
    <submittedName>
        <fullName evidence="1">Uncharacterized protein</fullName>
    </submittedName>
</protein>
<proteinExistence type="predicted"/>
<evidence type="ECO:0000313" key="1">
    <source>
        <dbReference type="EMBL" id="KAK8161849.1"/>
    </source>
</evidence>
<dbReference type="EMBL" id="JBBWUH010000007">
    <property type="protein sequence ID" value="KAK8161849.1"/>
    <property type="molecule type" value="Genomic_DNA"/>
</dbReference>
<accession>A0ABR1XNR1</accession>
<dbReference type="Proteomes" id="UP001456524">
    <property type="component" value="Unassembled WGS sequence"/>
</dbReference>
<gene>
    <name evidence="1" type="ORF">IWX90DRAFT_438875</name>
</gene>
<sequence length="295" mass="32344">MDLDPTTGLASCTPFTPPTASHRLASPVLPHHAPVAKSSLFAFPIWLLVPRRRPFATPRRPANHLNLDLDLARPLPYPYSGCPEVLRRLPLSPASPPAQVALPRKTDPWSSATHRTINFSLLPIHVMDNSDGACESRPPTYSNTPTYTTTYSSSPAASFDSLRQQILANARVLFGREHKLIDVITSKELDGSELVLQQNFAYLVAFGTGSSSSIPGVGGLSSSYNSMSSSCGVTILSCSEPAETRDEAMRSLLDEVEAEVGELVTKELKDQKIPIERKRRRRERLVEQSRLARSA</sequence>
<reference evidence="1 2" key="1">
    <citation type="journal article" date="2022" name="G3 (Bethesda)">
        <title>Enemy or ally: a genomic approach to elucidate the lifestyle of Phyllosticta citrichinaensis.</title>
        <authorList>
            <person name="Buijs V.A."/>
            <person name="Groenewald J.Z."/>
            <person name="Haridas S."/>
            <person name="LaButti K.M."/>
            <person name="Lipzen A."/>
            <person name="Martin F.M."/>
            <person name="Barry K."/>
            <person name="Grigoriev I.V."/>
            <person name="Crous P.W."/>
            <person name="Seidl M.F."/>
        </authorList>
    </citation>
    <scope>NUCLEOTIDE SEQUENCE [LARGE SCALE GENOMIC DNA]</scope>
    <source>
        <strain evidence="1 2">CBS 129764</strain>
    </source>
</reference>
<organism evidence="1 2">
    <name type="scientific">Phyllosticta citrichinensis</name>
    <dbReference type="NCBI Taxonomy" id="1130410"/>
    <lineage>
        <taxon>Eukaryota</taxon>
        <taxon>Fungi</taxon>
        <taxon>Dikarya</taxon>
        <taxon>Ascomycota</taxon>
        <taxon>Pezizomycotina</taxon>
        <taxon>Dothideomycetes</taxon>
        <taxon>Dothideomycetes incertae sedis</taxon>
        <taxon>Botryosphaeriales</taxon>
        <taxon>Phyllostictaceae</taxon>
        <taxon>Phyllosticta</taxon>
    </lineage>
</organism>
<comment type="caution">
    <text evidence="1">The sequence shown here is derived from an EMBL/GenBank/DDBJ whole genome shotgun (WGS) entry which is preliminary data.</text>
</comment>
<evidence type="ECO:0000313" key="2">
    <source>
        <dbReference type="Proteomes" id="UP001456524"/>
    </source>
</evidence>
<name>A0ABR1XNR1_9PEZI</name>